<reference evidence="1 2" key="1">
    <citation type="journal article" date="2019" name="Int. J. Syst. Evol. Microbiol.">
        <title>The Global Catalogue of Microorganisms (GCM) 10K type strain sequencing project: providing services to taxonomists for standard genome sequencing and annotation.</title>
        <authorList>
            <consortium name="The Broad Institute Genomics Platform"/>
            <consortium name="The Broad Institute Genome Sequencing Center for Infectious Disease"/>
            <person name="Wu L."/>
            <person name="Ma J."/>
        </authorList>
    </citation>
    <scope>NUCLEOTIDE SEQUENCE [LARGE SCALE GENOMIC DNA]</scope>
    <source>
        <strain evidence="1 2">JCM 6833</strain>
    </source>
</reference>
<gene>
    <name evidence="1" type="ORF">GCM10010411_31500</name>
</gene>
<dbReference type="InterPro" id="IPR050275">
    <property type="entry name" value="PGM_Phosphatase"/>
</dbReference>
<dbReference type="Pfam" id="PF00300">
    <property type="entry name" value="His_Phos_1"/>
    <property type="match status" value="1"/>
</dbReference>
<dbReference type="PANTHER" id="PTHR48100:SF1">
    <property type="entry name" value="HISTIDINE PHOSPHATASE FAMILY PROTEIN-RELATED"/>
    <property type="match status" value="1"/>
</dbReference>
<accession>A0ABN3PQN6</accession>
<dbReference type="InterPro" id="IPR013078">
    <property type="entry name" value="His_Pase_superF_clade-1"/>
</dbReference>
<dbReference type="Proteomes" id="UP001501509">
    <property type="component" value="Unassembled WGS sequence"/>
</dbReference>
<dbReference type="InterPro" id="IPR029033">
    <property type="entry name" value="His_PPase_superfam"/>
</dbReference>
<dbReference type="RefSeq" id="WP_344541524.1">
    <property type="nucleotide sequence ID" value="NZ_BAAATD010000003.1"/>
</dbReference>
<dbReference type="Gene3D" id="3.40.50.1240">
    <property type="entry name" value="Phosphoglycerate mutase-like"/>
    <property type="match status" value="1"/>
</dbReference>
<keyword evidence="2" id="KW-1185">Reference proteome</keyword>
<sequence>MTRLVLVRHGETTWHAENRYAGVTDVPLTPRGLDQARRLADWARTAGLAAVWSSDLTRARLTAEPCAEAAGLPLCIDERLRELNFGRAEGLTRAEMRQRFPEALQAFHADPVNGHLPGGEDPAAAAGRFTACLNDIARRHPDKRILVIAHTTAIRLALCTLLGLPLPGYRRLFPSVRNCALTEIRVEDGDVALLAFNTPTESLQPR</sequence>
<name>A0ABN3PQN6_9ACTN</name>
<organism evidence="1 2">
    <name type="scientific">Actinomadura fulvescens</name>
    <dbReference type="NCBI Taxonomy" id="46160"/>
    <lineage>
        <taxon>Bacteria</taxon>
        <taxon>Bacillati</taxon>
        <taxon>Actinomycetota</taxon>
        <taxon>Actinomycetes</taxon>
        <taxon>Streptosporangiales</taxon>
        <taxon>Thermomonosporaceae</taxon>
        <taxon>Actinomadura</taxon>
    </lineage>
</organism>
<dbReference type="CDD" id="cd07067">
    <property type="entry name" value="HP_PGM_like"/>
    <property type="match status" value="1"/>
</dbReference>
<protein>
    <submittedName>
        <fullName evidence="1">Histidine phosphatase family protein</fullName>
    </submittedName>
</protein>
<comment type="caution">
    <text evidence="1">The sequence shown here is derived from an EMBL/GenBank/DDBJ whole genome shotgun (WGS) entry which is preliminary data.</text>
</comment>
<proteinExistence type="predicted"/>
<dbReference type="PANTHER" id="PTHR48100">
    <property type="entry name" value="BROAD-SPECIFICITY PHOSPHATASE YOR283W-RELATED"/>
    <property type="match status" value="1"/>
</dbReference>
<dbReference type="SUPFAM" id="SSF53254">
    <property type="entry name" value="Phosphoglycerate mutase-like"/>
    <property type="match status" value="1"/>
</dbReference>
<evidence type="ECO:0000313" key="2">
    <source>
        <dbReference type="Proteomes" id="UP001501509"/>
    </source>
</evidence>
<dbReference type="SMART" id="SM00855">
    <property type="entry name" value="PGAM"/>
    <property type="match status" value="1"/>
</dbReference>
<dbReference type="EMBL" id="BAAATD010000003">
    <property type="protein sequence ID" value="GAA2595742.1"/>
    <property type="molecule type" value="Genomic_DNA"/>
</dbReference>
<evidence type="ECO:0000313" key="1">
    <source>
        <dbReference type="EMBL" id="GAA2595742.1"/>
    </source>
</evidence>